<evidence type="ECO:0000256" key="3">
    <source>
        <dbReference type="ARBA" id="ARBA00022982"/>
    </source>
</evidence>
<dbReference type="AlphaFoldDB" id="A0AA48GSN5"/>
<reference evidence="8" key="1">
    <citation type="journal article" date="2023" name="Int. J. Syst. Evol. Microbiol.">
        <title>Mesoterricola silvestris gen. nov., sp. nov., Mesoterricola sediminis sp. nov., Geothrix oryzae sp. nov., Geothrix edaphica sp. nov., Geothrix rubra sp. nov., and Geothrix limicola sp. nov., six novel members of Acidobacteriota isolated from soils.</title>
        <authorList>
            <person name="Itoh H."/>
            <person name="Sugisawa Y."/>
            <person name="Mise K."/>
            <person name="Xu Z."/>
            <person name="Kuniyasu M."/>
            <person name="Ushijima N."/>
            <person name="Kawano K."/>
            <person name="Kobayashi E."/>
            <person name="Shiratori Y."/>
            <person name="Masuda Y."/>
            <person name="Senoo K."/>
        </authorList>
    </citation>
    <scope>NUCLEOTIDE SEQUENCE [LARGE SCALE GENOMIC DNA]</scope>
    <source>
        <strain evidence="8">W79</strain>
    </source>
</reference>
<dbReference type="Gene3D" id="3.30.70.20">
    <property type="match status" value="1"/>
</dbReference>
<dbReference type="PIRSF" id="PIRSF036548">
    <property type="entry name" value="Fdx_FixX"/>
    <property type="match status" value="1"/>
</dbReference>
<dbReference type="GO" id="GO:0005506">
    <property type="term" value="F:iron ion binding"/>
    <property type="evidence" value="ECO:0007669"/>
    <property type="project" value="InterPro"/>
</dbReference>
<dbReference type="EMBL" id="AP027080">
    <property type="protein sequence ID" value="BDU73277.1"/>
    <property type="molecule type" value="Genomic_DNA"/>
</dbReference>
<evidence type="ECO:0000313" key="7">
    <source>
        <dbReference type="EMBL" id="BDU73277.1"/>
    </source>
</evidence>
<dbReference type="RefSeq" id="WP_316411929.1">
    <property type="nucleotide sequence ID" value="NZ_AP027080.1"/>
</dbReference>
<keyword evidence="3" id="KW-0249">Electron transport</keyword>
<dbReference type="GO" id="GO:0051536">
    <property type="term" value="F:iron-sulfur cluster binding"/>
    <property type="evidence" value="ECO:0007669"/>
    <property type="project" value="UniProtKB-KW"/>
</dbReference>
<evidence type="ECO:0000256" key="5">
    <source>
        <dbReference type="ARBA" id="ARBA00023014"/>
    </source>
</evidence>
<dbReference type="PANTHER" id="PTHR43082">
    <property type="entry name" value="FERREDOXIN-LIKE"/>
    <property type="match status" value="1"/>
</dbReference>
<dbReference type="InterPro" id="IPR017896">
    <property type="entry name" value="4Fe4S_Fe-S-bd"/>
</dbReference>
<dbReference type="PROSITE" id="PS51379">
    <property type="entry name" value="4FE4S_FER_2"/>
    <property type="match status" value="1"/>
</dbReference>
<keyword evidence="5" id="KW-0411">Iron-sulfur</keyword>
<dbReference type="SUPFAM" id="SSF54862">
    <property type="entry name" value="4Fe-4S ferredoxins"/>
    <property type="match status" value="1"/>
</dbReference>
<evidence type="ECO:0000313" key="8">
    <source>
        <dbReference type="Proteomes" id="UP001238179"/>
    </source>
</evidence>
<feature type="domain" description="4Fe-4S ferredoxin-type" evidence="6">
    <location>
        <begin position="24"/>
        <end position="55"/>
    </location>
</feature>
<keyword evidence="4" id="KW-0408">Iron</keyword>
<keyword evidence="8" id="KW-1185">Reference proteome</keyword>
<organism evidence="7 8">
    <name type="scientific">Mesoterricola silvestris</name>
    <dbReference type="NCBI Taxonomy" id="2927979"/>
    <lineage>
        <taxon>Bacteria</taxon>
        <taxon>Pseudomonadati</taxon>
        <taxon>Acidobacteriota</taxon>
        <taxon>Holophagae</taxon>
        <taxon>Holophagales</taxon>
        <taxon>Holophagaceae</taxon>
        <taxon>Mesoterricola</taxon>
    </lineage>
</organism>
<protein>
    <submittedName>
        <fullName evidence="7">Ferredoxin</fullName>
    </submittedName>
</protein>
<name>A0AA48GSN5_9BACT</name>
<sequence>MTLKRLSPEELLGLDRFNVDEGHPHILVDRARCALCAARPCVTVCPARCYRLKDGQVAFDCAGCLECGTCRVVCKDQGVTSWTYPRASFGITFRCS</sequence>
<proteinExistence type="predicted"/>
<evidence type="ECO:0000256" key="2">
    <source>
        <dbReference type="ARBA" id="ARBA00022723"/>
    </source>
</evidence>
<evidence type="ECO:0000256" key="1">
    <source>
        <dbReference type="ARBA" id="ARBA00022448"/>
    </source>
</evidence>
<evidence type="ECO:0000259" key="6">
    <source>
        <dbReference type="PROSITE" id="PS51379"/>
    </source>
</evidence>
<keyword evidence="1" id="KW-0813">Transport</keyword>
<keyword evidence="2" id="KW-0479">Metal-binding</keyword>
<dbReference type="Proteomes" id="UP001238179">
    <property type="component" value="Chromosome"/>
</dbReference>
<accession>A0AA48GSN5</accession>
<gene>
    <name evidence="7" type="ORF">METEAL_24510</name>
</gene>
<dbReference type="PANTHER" id="PTHR43082:SF3">
    <property type="entry name" value="FERREDOXIN-LIKE PROTEIN YDIT"/>
    <property type="match status" value="1"/>
</dbReference>
<dbReference type="InterPro" id="IPR012206">
    <property type="entry name" value="Fd_FixX"/>
</dbReference>
<dbReference type="KEGG" id="msil:METEAL_24510"/>
<evidence type="ECO:0000256" key="4">
    <source>
        <dbReference type="ARBA" id="ARBA00023004"/>
    </source>
</evidence>